<keyword evidence="3" id="KW-1185">Reference proteome</keyword>
<accession>A0A2P8GAW9</accession>
<dbReference type="InterPro" id="IPR005302">
    <property type="entry name" value="MoCF_Sase_C"/>
</dbReference>
<dbReference type="GO" id="GO:0030151">
    <property type="term" value="F:molybdenum ion binding"/>
    <property type="evidence" value="ECO:0007669"/>
    <property type="project" value="InterPro"/>
</dbReference>
<dbReference type="PANTHER" id="PTHR30212:SF2">
    <property type="entry name" value="PROTEIN YIIM"/>
    <property type="match status" value="1"/>
</dbReference>
<dbReference type="InterPro" id="IPR011037">
    <property type="entry name" value="Pyrv_Knase-like_insert_dom_sf"/>
</dbReference>
<evidence type="ECO:0000313" key="3">
    <source>
        <dbReference type="Proteomes" id="UP000242682"/>
    </source>
</evidence>
<dbReference type="InterPro" id="IPR005163">
    <property type="entry name" value="Tri_helical_YiiM-like"/>
</dbReference>
<dbReference type="SUPFAM" id="SSF50800">
    <property type="entry name" value="PK beta-barrel domain-like"/>
    <property type="match status" value="1"/>
</dbReference>
<comment type="caution">
    <text evidence="2">The sequence shown here is derived from an EMBL/GenBank/DDBJ whole genome shotgun (WGS) entry which is preliminary data.</text>
</comment>
<reference evidence="2 3" key="1">
    <citation type="submission" date="2018-03" db="EMBL/GenBank/DDBJ databases">
        <title>Genomic Encyclopedia of Type Strains, Phase III (KMG-III): the genomes of soil and plant-associated and newly described type strains.</title>
        <authorList>
            <person name="Whitman W."/>
        </authorList>
    </citation>
    <scope>NUCLEOTIDE SEQUENCE [LARGE SCALE GENOMIC DNA]</scope>
    <source>
        <strain evidence="2 3">CGMCC 1.12259</strain>
    </source>
</reference>
<evidence type="ECO:0000313" key="2">
    <source>
        <dbReference type="EMBL" id="PSL31127.1"/>
    </source>
</evidence>
<dbReference type="GO" id="GO:0030170">
    <property type="term" value="F:pyridoxal phosphate binding"/>
    <property type="evidence" value="ECO:0007669"/>
    <property type="project" value="InterPro"/>
</dbReference>
<evidence type="ECO:0000259" key="1">
    <source>
        <dbReference type="PROSITE" id="PS51340"/>
    </source>
</evidence>
<dbReference type="EMBL" id="PYAT01000012">
    <property type="protein sequence ID" value="PSL31127.1"/>
    <property type="molecule type" value="Genomic_DNA"/>
</dbReference>
<dbReference type="GO" id="GO:0003824">
    <property type="term" value="F:catalytic activity"/>
    <property type="evidence" value="ECO:0007669"/>
    <property type="project" value="InterPro"/>
</dbReference>
<dbReference type="Proteomes" id="UP000242682">
    <property type="component" value="Unassembled WGS sequence"/>
</dbReference>
<proteinExistence type="predicted"/>
<name>A0A2P8GAW9_9BACL</name>
<dbReference type="PANTHER" id="PTHR30212">
    <property type="entry name" value="PROTEIN YIIM"/>
    <property type="match status" value="1"/>
</dbReference>
<sequence length="226" mass="25949">MMQGTMGIEIKNLSVGLPETMKYGEGKEMETGIRKKPVEKVFLSKERFDGDDVADLKHHGGPDRAVCIYPYEHYARWEKEFGKPLPTSAFGENVSVTNMLEDKVYIGNIYRLGEAVIQVTQGRVPCSTIDRYHDMTPLLKVMVKTGFTGYMCRVLEEGYVSTNSTINLIEQHPQKISVLYTNKVYFHEPQNIEGIQRILAVRELADEWRDKFEIRLHNLLAKFPSE</sequence>
<dbReference type="Pfam" id="PF03473">
    <property type="entry name" value="MOSC"/>
    <property type="match status" value="1"/>
</dbReference>
<gene>
    <name evidence="2" type="ORF">B0H99_11277</name>
</gene>
<organism evidence="2 3">
    <name type="scientific">Planomicrobium soli</name>
    <dbReference type="NCBI Taxonomy" id="1176648"/>
    <lineage>
        <taxon>Bacteria</taxon>
        <taxon>Bacillati</taxon>
        <taxon>Bacillota</taxon>
        <taxon>Bacilli</taxon>
        <taxon>Bacillales</taxon>
        <taxon>Caryophanaceae</taxon>
        <taxon>Planomicrobium</taxon>
    </lineage>
</organism>
<feature type="domain" description="MOSC" evidence="1">
    <location>
        <begin position="35"/>
        <end position="169"/>
    </location>
</feature>
<dbReference type="AlphaFoldDB" id="A0A2P8GAW9"/>
<protein>
    <submittedName>
        <fullName evidence="2">MOSC domain-containing protein YiiM</fullName>
    </submittedName>
</protein>
<dbReference type="PROSITE" id="PS51340">
    <property type="entry name" value="MOSC"/>
    <property type="match status" value="1"/>
</dbReference>
<dbReference type="Gene3D" id="2.40.33.20">
    <property type="entry name" value="PK beta-barrel domain-like"/>
    <property type="match status" value="1"/>
</dbReference>
<dbReference type="Pfam" id="PF03475">
    <property type="entry name" value="YiiM_3-alpha"/>
    <property type="match status" value="1"/>
</dbReference>
<dbReference type="InterPro" id="IPR052353">
    <property type="entry name" value="Benzoxazolinone_Detox_Enz"/>
</dbReference>